<evidence type="ECO:0000313" key="2">
    <source>
        <dbReference type="EMBL" id="CAJ0953032.1"/>
    </source>
</evidence>
<evidence type="ECO:0000256" key="1">
    <source>
        <dbReference type="SAM" id="MobiDB-lite"/>
    </source>
</evidence>
<feature type="non-terminal residue" evidence="2">
    <location>
        <position position="1"/>
    </location>
</feature>
<organism evidence="2 3">
    <name type="scientific">Ranitomeya imitator</name>
    <name type="common">mimic poison frog</name>
    <dbReference type="NCBI Taxonomy" id="111125"/>
    <lineage>
        <taxon>Eukaryota</taxon>
        <taxon>Metazoa</taxon>
        <taxon>Chordata</taxon>
        <taxon>Craniata</taxon>
        <taxon>Vertebrata</taxon>
        <taxon>Euteleostomi</taxon>
        <taxon>Amphibia</taxon>
        <taxon>Batrachia</taxon>
        <taxon>Anura</taxon>
        <taxon>Neobatrachia</taxon>
        <taxon>Hyloidea</taxon>
        <taxon>Dendrobatidae</taxon>
        <taxon>Dendrobatinae</taxon>
        <taxon>Ranitomeya</taxon>
    </lineage>
</organism>
<keyword evidence="3" id="KW-1185">Reference proteome</keyword>
<dbReference type="Proteomes" id="UP001176940">
    <property type="component" value="Unassembled WGS sequence"/>
</dbReference>
<name>A0ABN9LZZ1_9NEOB</name>
<sequence length="215" mass="24403">QIDELLGLPIDDVAWITSVNKDGKIKITKCDTILKTAPLKVLKTTFKKFINPSDTDSEDDDNILRNNWLSQPKSHHYSMCNMLPRKVKTLGYSQSLQNISSFCLTSKSKQTHSRNRHLRLLLPDQEGDSSFSDSTEDSFDKDYSSEGEEDYISYEMESLLCPRMEDSGLGLLARFAANEPPNPILSQPSSIVHLDEKRTIEEDKQNLIGIFLSKM</sequence>
<accession>A0ABN9LZZ1</accession>
<proteinExistence type="predicted"/>
<protein>
    <submittedName>
        <fullName evidence="2">Uncharacterized protein</fullName>
    </submittedName>
</protein>
<comment type="caution">
    <text evidence="2">The sequence shown here is derived from an EMBL/GenBank/DDBJ whole genome shotgun (WGS) entry which is preliminary data.</text>
</comment>
<dbReference type="EMBL" id="CAUEEQ010036131">
    <property type="protein sequence ID" value="CAJ0953032.1"/>
    <property type="molecule type" value="Genomic_DNA"/>
</dbReference>
<evidence type="ECO:0000313" key="3">
    <source>
        <dbReference type="Proteomes" id="UP001176940"/>
    </source>
</evidence>
<gene>
    <name evidence="2" type="ORF">RIMI_LOCUS14158982</name>
</gene>
<feature type="region of interest" description="Disordered" evidence="1">
    <location>
        <begin position="121"/>
        <end position="146"/>
    </location>
</feature>
<reference evidence="2" key="1">
    <citation type="submission" date="2023-07" db="EMBL/GenBank/DDBJ databases">
        <authorList>
            <person name="Stuckert A."/>
        </authorList>
    </citation>
    <scope>NUCLEOTIDE SEQUENCE</scope>
</reference>